<proteinExistence type="predicted"/>
<gene>
    <name evidence="1" type="ORF">GGX14DRAFT_453804</name>
</gene>
<accession>A0AAD6YC47</accession>
<keyword evidence="2" id="KW-1185">Reference proteome</keyword>
<evidence type="ECO:0000313" key="1">
    <source>
        <dbReference type="EMBL" id="KAJ7208480.1"/>
    </source>
</evidence>
<dbReference type="AlphaFoldDB" id="A0AAD6YC47"/>
<comment type="caution">
    <text evidence="1">The sequence shown here is derived from an EMBL/GenBank/DDBJ whole genome shotgun (WGS) entry which is preliminary data.</text>
</comment>
<dbReference type="Proteomes" id="UP001219525">
    <property type="component" value="Unassembled WGS sequence"/>
</dbReference>
<evidence type="ECO:0000313" key="2">
    <source>
        <dbReference type="Proteomes" id="UP001219525"/>
    </source>
</evidence>
<sequence>HTDRVAWNAHCERSITFKYHYIDSDTPPLGQLTVSIPPPVDLPLPELNLSIALWSKELMRREGELIMLAVECLTDGNFEAKWDATDMERKRELVLEGLYRGACNAQSDDIRADCPEMTVAGLAGNGEFSLIRMARGTVAPNNKRSVGHAEGFSPQQPRLAQLLYRGDAPGNP</sequence>
<organism evidence="1 2">
    <name type="scientific">Mycena pura</name>
    <dbReference type="NCBI Taxonomy" id="153505"/>
    <lineage>
        <taxon>Eukaryota</taxon>
        <taxon>Fungi</taxon>
        <taxon>Dikarya</taxon>
        <taxon>Basidiomycota</taxon>
        <taxon>Agaricomycotina</taxon>
        <taxon>Agaricomycetes</taxon>
        <taxon>Agaricomycetidae</taxon>
        <taxon>Agaricales</taxon>
        <taxon>Marasmiineae</taxon>
        <taxon>Mycenaceae</taxon>
        <taxon>Mycena</taxon>
    </lineage>
</organism>
<feature type="non-terminal residue" evidence="1">
    <location>
        <position position="172"/>
    </location>
</feature>
<protein>
    <submittedName>
        <fullName evidence="1">Uncharacterized protein</fullName>
    </submittedName>
</protein>
<dbReference type="EMBL" id="JARJCW010000033">
    <property type="protein sequence ID" value="KAJ7208480.1"/>
    <property type="molecule type" value="Genomic_DNA"/>
</dbReference>
<reference evidence="1" key="1">
    <citation type="submission" date="2023-03" db="EMBL/GenBank/DDBJ databases">
        <title>Massive genome expansion in bonnet fungi (Mycena s.s.) driven by repeated elements and novel gene families across ecological guilds.</title>
        <authorList>
            <consortium name="Lawrence Berkeley National Laboratory"/>
            <person name="Harder C.B."/>
            <person name="Miyauchi S."/>
            <person name="Viragh M."/>
            <person name="Kuo A."/>
            <person name="Thoen E."/>
            <person name="Andreopoulos B."/>
            <person name="Lu D."/>
            <person name="Skrede I."/>
            <person name="Drula E."/>
            <person name="Henrissat B."/>
            <person name="Morin E."/>
            <person name="Kohler A."/>
            <person name="Barry K."/>
            <person name="LaButti K."/>
            <person name="Morin E."/>
            <person name="Salamov A."/>
            <person name="Lipzen A."/>
            <person name="Mereny Z."/>
            <person name="Hegedus B."/>
            <person name="Baldrian P."/>
            <person name="Stursova M."/>
            <person name="Weitz H."/>
            <person name="Taylor A."/>
            <person name="Grigoriev I.V."/>
            <person name="Nagy L.G."/>
            <person name="Martin F."/>
            <person name="Kauserud H."/>
        </authorList>
    </citation>
    <scope>NUCLEOTIDE SEQUENCE</scope>
    <source>
        <strain evidence="1">9144</strain>
    </source>
</reference>
<name>A0AAD6YC47_9AGAR</name>